<evidence type="ECO:0000256" key="1">
    <source>
        <dbReference type="SAM" id="MobiDB-lite"/>
    </source>
</evidence>
<sequence>MNYYIPELPRYPSYLNDGFSSSNKVKGKQHKENIGTGNRSKHHNSEALESSKSANLDFELNYSAIVGDINSDQSNTNGLEFDGFHNNISSGNNTYSLLPEWINLNYGPTHSKKSDSTKNHALTQDRGSSFGRGKHSGELTGNPQGEYCNSWSGSANNSNTNGNSYENGNNNGNSFIKRPRHFFCFSCNQFKPRSTKARFKVCKHVSCYHCLRKALHVEYWAAKNDIWEKCRAECPFCHISLDWTKMKPYIVLSIEAKQFPLMSLCDAEERQGEAIQVIHSFFPRGVPPHVIYGNMIDFSIQPKVTQILFGCYLELLNNRGSYEQYFKPEGENHSGLSPASKYLESGGPAFQQRDKLSSSSVSGSGLLNCGSSNDGSESQLTGSKSEANLQASTDIQHYSCAVSCASASTTITRASTETNTSTTATINTTAAPSISDTASNSIATTHALQGGLESEEEVITECETETEPEGKKDTNGNNAGNAVWTRTYDIYPDLFGSWRRSVLCSLV</sequence>
<feature type="region of interest" description="Disordered" evidence="1">
    <location>
        <begin position="109"/>
        <end position="136"/>
    </location>
</feature>
<dbReference type="Proteomes" id="UP001071777">
    <property type="component" value="Unassembled WGS sequence"/>
</dbReference>
<comment type="caution">
    <text evidence="2">The sequence shown here is derived from an EMBL/GenBank/DDBJ whole genome shotgun (WGS) entry which is preliminary data.</text>
</comment>
<organism evidence="2 3">
    <name type="scientific">Cryptosporidium canis</name>
    <dbReference type="NCBI Taxonomy" id="195482"/>
    <lineage>
        <taxon>Eukaryota</taxon>
        <taxon>Sar</taxon>
        <taxon>Alveolata</taxon>
        <taxon>Apicomplexa</taxon>
        <taxon>Conoidasida</taxon>
        <taxon>Coccidia</taxon>
        <taxon>Eucoccidiorida</taxon>
        <taxon>Eimeriorina</taxon>
        <taxon>Cryptosporidiidae</taxon>
        <taxon>Cryptosporidium</taxon>
    </lineage>
</organism>
<accession>A0ABQ8PAU5</accession>
<proteinExistence type="predicted"/>
<protein>
    <submittedName>
        <fullName evidence="2">RING finger-containing protein</fullName>
    </submittedName>
</protein>
<name>A0ABQ8PAU5_9CRYT</name>
<dbReference type="EMBL" id="JAPCXB010000018">
    <property type="protein sequence ID" value="KAJ1614705.1"/>
    <property type="molecule type" value="Genomic_DNA"/>
</dbReference>
<feature type="region of interest" description="Disordered" evidence="1">
    <location>
        <begin position="20"/>
        <end position="51"/>
    </location>
</feature>
<evidence type="ECO:0000313" key="3">
    <source>
        <dbReference type="Proteomes" id="UP001071777"/>
    </source>
</evidence>
<evidence type="ECO:0000313" key="2">
    <source>
        <dbReference type="EMBL" id="KAJ1614705.1"/>
    </source>
</evidence>
<feature type="region of interest" description="Disordered" evidence="1">
    <location>
        <begin position="336"/>
        <end position="362"/>
    </location>
</feature>
<reference evidence="2" key="1">
    <citation type="submission" date="2022-10" db="EMBL/GenBank/DDBJ databases">
        <title>Adaptive evolution leads to modifications in subtelomeric GC content in a zoonotic Cryptosporidium species.</title>
        <authorList>
            <person name="Li J."/>
            <person name="Feng Y."/>
            <person name="Xiao L."/>
        </authorList>
    </citation>
    <scope>NUCLEOTIDE SEQUENCE</scope>
    <source>
        <strain evidence="2">25894</strain>
    </source>
</reference>
<gene>
    <name evidence="2" type="ORF">OJ252_529</name>
</gene>
<keyword evidence="3" id="KW-1185">Reference proteome</keyword>